<sequence length="204" mass="22581">MAQIRPYAPGDLTALYEICLKTGASGGDATHLYADPRIIGDIYAAPYAALQPDLAMVVEDGEGVAGYMIGTLDTAAFEARQERDWWPALREVYPDPKGVPGLERTPDQGRAARIHRPVATPAPLVAAYPAHLHINLLPRLQGQGMGERLVTTWLELIRERGARGVHLGCNTGNHRALRFYDRYGFRRFPVDPPWPGTVWMVIDL</sequence>
<dbReference type="Pfam" id="PF00583">
    <property type="entry name" value="Acetyltransf_1"/>
    <property type="match status" value="1"/>
</dbReference>
<name>A0ABW3SZ10_9CAUL</name>
<dbReference type="InterPro" id="IPR016181">
    <property type="entry name" value="Acyl_CoA_acyltransferase"/>
</dbReference>
<dbReference type="SUPFAM" id="SSF55729">
    <property type="entry name" value="Acyl-CoA N-acyltransferases (Nat)"/>
    <property type="match status" value="1"/>
</dbReference>
<dbReference type="EC" id="2.3.1.-" evidence="2"/>
<dbReference type="PANTHER" id="PTHR13170">
    <property type="entry name" value="O-GLCNACASE"/>
    <property type="match status" value="1"/>
</dbReference>
<dbReference type="RefSeq" id="WP_377352910.1">
    <property type="nucleotide sequence ID" value="NZ_JBHTLQ010000008.1"/>
</dbReference>
<comment type="caution">
    <text evidence="2">The sequence shown here is derived from an EMBL/GenBank/DDBJ whole genome shotgun (WGS) entry which is preliminary data.</text>
</comment>
<protein>
    <submittedName>
        <fullName evidence="2">GNAT family N-acetyltransferase</fullName>
        <ecNumber evidence="2">2.3.1.-</ecNumber>
    </submittedName>
</protein>
<dbReference type="PROSITE" id="PS51186">
    <property type="entry name" value="GNAT"/>
    <property type="match status" value="1"/>
</dbReference>
<feature type="domain" description="N-acetyltransferase" evidence="1">
    <location>
        <begin position="72"/>
        <end position="204"/>
    </location>
</feature>
<gene>
    <name evidence="2" type="ORF">ACFQ27_05570</name>
</gene>
<keyword evidence="2" id="KW-0808">Transferase</keyword>
<dbReference type="GO" id="GO:0016746">
    <property type="term" value="F:acyltransferase activity"/>
    <property type="evidence" value="ECO:0007669"/>
    <property type="project" value="UniProtKB-KW"/>
</dbReference>
<reference evidence="3" key="1">
    <citation type="journal article" date="2019" name="Int. J. Syst. Evol. Microbiol.">
        <title>The Global Catalogue of Microorganisms (GCM) 10K type strain sequencing project: providing services to taxonomists for standard genome sequencing and annotation.</title>
        <authorList>
            <consortium name="The Broad Institute Genomics Platform"/>
            <consortium name="The Broad Institute Genome Sequencing Center for Infectious Disease"/>
            <person name="Wu L."/>
            <person name="Ma J."/>
        </authorList>
    </citation>
    <scope>NUCLEOTIDE SEQUENCE [LARGE SCALE GENOMIC DNA]</scope>
    <source>
        <strain evidence="3">CCUG 55074</strain>
    </source>
</reference>
<evidence type="ECO:0000259" key="1">
    <source>
        <dbReference type="PROSITE" id="PS51186"/>
    </source>
</evidence>
<proteinExistence type="predicted"/>
<accession>A0ABW3SZ10</accession>
<dbReference type="InterPro" id="IPR000182">
    <property type="entry name" value="GNAT_dom"/>
</dbReference>
<keyword evidence="2" id="KW-0012">Acyltransferase</keyword>
<dbReference type="PANTHER" id="PTHR13170:SF16">
    <property type="entry name" value="PROTEIN O-GLCNACASE"/>
    <property type="match status" value="1"/>
</dbReference>
<dbReference type="Gene3D" id="3.40.630.30">
    <property type="match status" value="1"/>
</dbReference>
<dbReference type="EMBL" id="JBHTLQ010000008">
    <property type="protein sequence ID" value="MFD1190042.1"/>
    <property type="molecule type" value="Genomic_DNA"/>
</dbReference>
<organism evidence="2 3">
    <name type="scientific">Phenylobacterium conjunctum</name>
    <dbReference type="NCBI Taxonomy" id="1298959"/>
    <lineage>
        <taxon>Bacteria</taxon>
        <taxon>Pseudomonadati</taxon>
        <taxon>Pseudomonadota</taxon>
        <taxon>Alphaproteobacteria</taxon>
        <taxon>Caulobacterales</taxon>
        <taxon>Caulobacteraceae</taxon>
        <taxon>Phenylobacterium</taxon>
    </lineage>
</organism>
<dbReference type="InterPro" id="IPR051822">
    <property type="entry name" value="Glycosyl_Hydrolase_84"/>
</dbReference>
<evidence type="ECO:0000313" key="2">
    <source>
        <dbReference type="EMBL" id="MFD1190042.1"/>
    </source>
</evidence>
<keyword evidence="3" id="KW-1185">Reference proteome</keyword>
<evidence type="ECO:0000313" key="3">
    <source>
        <dbReference type="Proteomes" id="UP001597216"/>
    </source>
</evidence>
<dbReference type="Proteomes" id="UP001597216">
    <property type="component" value="Unassembled WGS sequence"/>
</dbReference>